<reference evidence="2 3" key="3">
    <citation type="journal article" date="2015" name="Genome Announc.">
        <title>Draft Genome Sequence of the Archiascomycetous Yeast Saitoella complicata.</title>
        <authorList>
            <person name="Yamauchi K."/>
            <person name="Kondo S."/>
            <person name="Hamamoto M."/>
            <person name="Takahashi Y."/>
            <person name="Ogura Y."/>
            <person name="Hayashi T."/>
            <person name="Nishida H."/>
        </authorList>
    </citation>
    <scope>NUCLEOTIDE SEQUENCE [LARGE SCALE GENOMIC DNA]</scope>
    <source>
        <strain evidence="2 3">NRRL Y-17804</strain>
    </source>
</reference>
<evidence type="ECO:0000313" key="3">
    <source>
        <dbReference type="Proteomes" id="UP000033140"/>
    </source>
</evidence>
<dbReference type="Proteomes" id="UP000033140">
    <property type="component" value="Unassembled WGS sequence"/>
</dbReference>
<organism evidence="2 3">
    <name type="scientific">Saitoella complicata (strain BCRC 22490 / CBS 7301 / JCM 7358 / NBRC 10748 / NRRL Y-17804)</name>
    <dbReference type="NCBI Taxonomy" id="698492"/>
    <lineage>
        <taxon>Eukaryota</taxon>
        <taxon>Fungi</taxon>
        <taxon>Dikarya</taxon>
        <taxon>Ascomycota</taxon>
        <taxon>Taphrinomycotina</taxon>
        <taxon>Taphrinomycotina incertae sedis</taxon>
        <taxon>Saitoella</taxon>
    </lineage>
</organism>
<evidence type="ECO:0000313" key="2">
    <source>
        <dbReference type="EMBL" id="GAO52482.1"/>
    </source>
</evidence>
<feature type="compositionally biased region" description="Polar residues" evidence="1">
    <location>
        <begin position="68"/>
        <end position="114"/>
    </location>
</feature>
<feature type="region of interest" description="Disordered" evidence="1">
    <location>
        <begin position="144"/>
        <end position="172"/>
    </location>
</feature>
<proteinExistence type="predicted"/>
<feature type="region of interest" description="Disordered" evidence="1">
    <location>
        <begin position="23"/>
        <end position="131"/>
    </location>
</feature>
<accession>A0A0E9NRJ0</accession>
<evidence type="ECO:0000256" key="1">
    <source>
        <dbReference type="SAM" id="MobiDB-lite"/>
    </source>
</evidence>
<reference evidence="2 3" key="1">
    <citation type="journal article" date="2011" name="J. Gen. Appl. Microbiol.">
        <title>Draft genome sequencing of the enigmatic yeast Saitoella complicata.</title>
        <authorList>
            <person name="Nishida H."/>
            <person name="Hamamoto M."/>
            <person name="Sugiyama J."/>
        </authorList>
    </citation>
    <scope>NUCLEOTIDE SEQUENCE [LARGE SCALE GENOMIC DNA]</scope>
    <source>
        <strain evidence="2 3">NRRL Y-17804</strain>
    </source>
</reference>
<feature type="compositionally biased region" description="Pro residues" evidence="1">
    <location>
        <begin position="162"/>
        <end position="172"/>
    </location>
</feature>
<gene>
    <name evidence="2" type="ORF">G7K_6557-t1</name>
</gene>
<keyword evidence="3" id="KW-1185">Reference proteome</keyword>
<sequence>MIGPSFIKFTDKAAKACSAWDAKSSNGNKVVPTMTSHGRGGEGNIGSSSGNGMTEDEGFAISEHALTSPINIGGSSTSTHPEGSYHSHSTSNASQGQFPTSSSPRQRRVSLTTLNEEHGGHLGHYKGVPFYQSPNEAEKVIRQRKEKAEEPFGEISIQNPIPILPIPNPDIQ</sequence>
<reference evidence="2 3" key="2">
    <citation type="journal article" date="2014" name="J. Gen. Appl. Microbiol.">
        <title>The early diverging ascomycetous budding yeast Saitoella complicata has three histone deacetylases belonging to the Clr6, Hos2, and Rpd3 lineages.</title>
        <authorList>
            <person name="Nishida H."/>
            <person name="Matsumoto T."/>
            <person name="Kondo S."/>
            <person name="Hamamoto M."/>
            <person name="Yoshikawa H."/>
        </authorList>
    </citation>
    <scope>NUCLEOTIDE SEQUENCE [LARGE SCALE GENOMIC DNA]</scope>
    <source>
        <strain evidence="2 3">NRRL Y-17804</strain>
    </source>
</reference>
<name>A0A0E9NRJ0_SAICN</name>
<comment type="caution">
    <text evidence="2">The sequence shown here is derived from an EMBL/GenBank/DDBJ whole genome shotgun (WGS) entry which is preliminary data.</text>
</comment>
<dbReference type="EMBL" id="BACD03000071">
    <property type="protein sequence ID" value="GAO52482.1"/>
    <property type="molecule type" value="Genomic_DNA"/>
</dbReference>
<dbReference type="AlphaFoldDB" id="A0A0E9NRJ0"/>
<protein>
    <submittedName>
        <fullName evidence="2">Uncharacterized protein</fullName>
    </submittedName>
</protein>